<dbReference type="NCBIfam" id="TIGR00229">
    <property type="entry name" value="sensory_box"/>
    <property type="match status" value="1"/>
</dbReference>
<organism evidence="4 5">
    <name type="scientific">Clostridium thailandense</name>
    <dbReference type="NCBI Taxonomy" id="2794346"/>
    <lineage>
        <taxon>Bacteria</taxon>
        <taxon>Bacillati</taxon>
        <taxon>Bacillota</taxon>
        <taxon>Clostridia</taxon>
        <taxon>Eubacteriales</taxon>
        <taxon>Clostridiaceae</taxon>
        <taxon>Clostridium</taxon>
    </lineage>
</organism>
<dbReference type="Pfam" id="PF00990">
    <property type="entry name" value="GGDEF"/>
    <property type="match status" value="1"/>
</dbReference>
<dbReference type="SMART" id="SM00267">
    <property type="entry name" value="GGDEF"/>
    <property type="match status" value="1"/>
</dbReference>
<keyword evidence="1" id="KW-0472">Membrane</keyword>
<dbReference type="InterPro" id="IPR037522">
    <property type="entry name" value="HD_GYP_dom"/>
</dbReference>
<dbReference type="InterPro" id="IPR001638">
    <property type="entry name" value="Solute-binding_3/MltF_N"/>
</dbReference>
<dbReference type="PANTHER" id="PTHR43155">
    <property type="entry name" value="CYCLIC DI-GMP PHOSPHODIESTERASE PA4108-RELATED"/>
    <property type="match status" value="1"/>
</dbReference>
<dbReference type="Pfam" id="PF00497">
    <property type="entry name" value="SBP_bac_3"/>
    <property type="match status" value="1"/>
</dbReference>
<dbReference type="PROSITE" id="PS51832">
    <property type="entry name" value="HD_GYP"/>
    <property type="match status" value="1"/>
</dbReference>
<feature type="transmembrane region" description="Helical" evidence="1">
    <location>
        <begin position="268"/>
        <end position="288"/>
    </location>
</feature>
<feature type="domain" description="HD-GYP" evidence="3">
    <location>
        <begin position="583"/>
        <end position="766"/>
    </location>
</feature>
<dbReference type="Pfam" id="PF13487">
    <property type="entry name" value="HD_5"/>
    <property type="match status" value="1"/>
</dbReference>
<evidence type="ECO:0000313" key="5">
    <source>
        <dbReference type="Proteomes" id="UP000694308"/>
    </source>
</evidence>
<accession>A0A949U086</accession>
<dbReference type="EMBL" id="JAEEGC010000065">
    <property type="protein sequence ID" value="MBV7274078.1"/>
    <property type="molecule type" value="Genomic_DNA"/>
</dbReference>
<keyword evidence="1" id="KW-1133">Transmembrane helix</keyword>
<keyword evidence="5" id="KW-1185">Reference proteome</keyword>
<dbReference type="InterPro" id="IPR000160">
    <property type="entry name" value="GGDEF_dom"/>
</dbReference>
<dbReference type="CDD" id="cd13706">
    <property type="entry name" value="PBP2_HisK_like_1"/>
    <property type="match status" value="1"/>
</dbReference>
<proteinExistence type="predicted"/>
<dbReference type="AlphaFoldDB" id="A0A949U086"/>
<dbReference type="SMART" id="SM00471">
    <property type="entry name" value="HDc"/>
    <property type="match status" value="1"/>
</dbReference>
<dbReference type="CDD" id="cd00077">
    <property type="entry name" value="HDc"/>
    <property type="match status" value="1"/>
</dbReference>
<evidence type="ECO:0000259" key="3">
    <source>
        <dbReference type="PROSITE" id="PS51832"/>
    </source>
</evidence>
<evidence type="ECO:0000259" key="2">
    <source>
        <dbReference type="PROSITE" id="PS50887"/>
    </source>
</evidence>
<feature type="domain" description="GGDEF" evidence="2">
    <location>
        <begin position="460"/>
        <end position="589"/>
    </location>
</feature>
<dbReference type="InterPro" id="IPR003607">
    <property type="entry name" value="HD/PDEase_dom"/>
</dbReference>
<dbReference type="SMART" id="SM00062">
    <property type="entry name" value="PBPb"/>
    <property type="match status" value="1"/>
</dbReference>
<dbReference type="InterPro" id="IPR000014">
    <property type="entry name" value="PAS"/>
</dbReference>
<keyword evidence="1" id="KW-0812">Transmembrane</keyword>
<dbReference type="Proteomes" id="UP000694308">
    <property type="component" value="Unassembled WGS sequence"/>
</dbReference>
<gene>
    <name evidence="4" type="ORF">I6U48_14315</name>
</gene>
<dbReference type="NCBIfam" id="TIGR00254">
    <property type="entry name" value="GGDEF"/>
    <property type="match status" value="1"/>
</dbReference>
<dbReference type="PANTHER" id="PTHR43155:SF2">
    <property type="entry name" value="CYCLIC DI-GMP PHOSPHODIESTERASE PA4108"/>
    <property type="match status" value="1"/>
</dbReference>
<reference evidence="4" key="1">
    <citation type="submission" date="2020-12" db="EMBL/GenBank/DDBJ databases">
        <title>Clostridium thailandense sp. nov., a novel acetogenic bacterium isolated from peat land soil in Thailand.</title>
        <authorList>
            <person name="Chaikitkaew S."/>
            <person name="Birkeland N.K."/>
        </authorList>
    </citation>
    <scope>NUCLEOTIDE SEQUENCE</scope>
    <source>
        <strain evidence="4">PL3</strain>
    </source>
</reference>
<name>A0A949U086_9CLOT</name>
<evidence type="ECO:0000256" key="1">
    <source>
        <dbReference type="SAM" id="Phobius"/>
    </source>
</evidence>
<sequence>MNKKIRKALFFIIIVGILIIVNTNIFAFQQNAKINGSTLSSITVALDNNYPPYAFKDSNGNLQGVTVDQWKLWEKKTGIQVKLQGMPLDEGLNAIKEGKCDVIDDIFFNEERARFLDYSKPHANIEVPIFFHKNISGITGINSLKGFKVAVQKGDNSVNVLKKSGITDIQEYNSCEDIIEAAKEHKIVTFIMDKPIAVYYLYKMNIQDEFNYTKPVYSAESYRAVKKGNTELLDIIEKGFEKFSNKDYKEIDNKWFGNSFFNNRIIEYIKFLSIAVFFIILILIIWNLTLKKRVRQKTVELVKLIDEVKINEEKYRALLKAIPDIFFVIGEGNIFVDFHYEGNSNDLYIMPDEFLGKSIECLFPQELCQKFTDAINDTISADSIKIIDYSLDMIGEKKFYEARLLPFVNNSVLAIVRDITERKTAEEKIYMMSIYDDMTGFYNRNYFEEEMNRHEPVNAEGVGIVICDLDGLKLVNDTLGHPEGDKYLITVSDILKTCFREQDIIGRIGGDEFAVLMEDTSAKAIEEIRIRINEEIKEINKNRTSIPISISFGYSVSQGNGRTLREMLKEADKYMYREKLRHHQSAKSELVHILTKMLEVRDFINEGHADRLQELVKQIAEIIGMSQNEIKDMQLLAHFHDIGKIAVPNTILFKPGRLSEMEMIEIKRHSEIGFRIAESSPDLKHISEWIYKHHEWWNGNGYPFGLKGEEIPIQCRILSIIDAYDAMTNDRPYRRAMTKEAALREIKKNSGVQFDPFLVEKFIDIM</sequence>
<protein>
    <submittedName>
        <fullName evidence="4">Transporter substrate-binding domain-containing protein</fullName>
    </submittedName>
</protein>
<evidence type="ECO:0000313" key="4">
    <source>
        <dbReference type="EMBL" id="MBV7274078.1"/>
    </source>
</evidence>
<comment type="caution">
    <text evidence="4">The sequence shown here is derived from an EMBL/GenBank/DDBJ whole genome shotgun (WGS) entry which is preliminary data.</text>
</comment>
<dbReference type="CDD" id="cd01949">
    <property type="entry name" value="GGDEF"/>
    <property type="match status" value="1"/>
</dbReference>
<dbReference type="RefSeq" id="WP_218321146.1">
    <property type="nucleotide sequence ID" value="NZ_JAEEGC010000065.1"/>
</dbReference>
<dbReference type="PROSITE" id="PS50887">
    <property type="entry name" value="GGDEF"/>
    <property type="match status" value="1"/>
</dbReference>